<evidence type="ECO:0000313" key="3">
    <source>
        <dbReference type="Proteomes" id="UP000664073"/>
    </source>
</evidence>
<reference evidence="2" key="1">
    <citation type="submission" date="2021-03" db="EMBL/GenBank/DDBJ databases">
        <title>The complete genome sequence of Acetobacter sp. TBRC 12339.</title>
        <authorList>
            <person name="Charoenyingcharoen P."/>
            <person name="Yukphan P."/>
        </authorList>
    </citation>
    <scope>NUCLEOTIDE SEQUENCE</scope>
    <source>
        <strain evidence="2">TBRC 12339</strain>
    </source>
</reference>
<evidence type="ECO:0000256" key="1">
    <source>
        <dbReference type="SAM" id="MobiDB-lite"/>
    </source>
</evidence>
<name>A0A939HN20_9PROT</name>
<proteinExistence type="predicted"/>
<dbReference type="Proteomes" id="UP000664073">
    <property type="component" value="Unassembled WGS sequence"/>
</dbReference>
<organism evidence="2 3">
    <name type="scientific">Acetobacter garciniae</name>
    <dbReference type="NCBI Taxonomy" id="2817435"/>
    <lineage>
        <taxon>Bacteria</taxon>
        <taxon>Pseudomonadati</taxon>
        <taxon>Pseudomonadota</taxon>
        <taxon>Alphaproteobacteria</taxon>
        <taxon>Acetobacterales</taxon>
        <taxon>Acetobacteraceae</taxon>
        <taxon>Acetobacter</taxon>
    </lineage>
</organism>
<feature type="compositionally biased region" description="Polar residues" evidence="1">
    <location>
        <begin position="63"/>
        <end position="78"/>
    </location>
</feature>
<feature type="region of interest" description="Disordered" evidence="1">
    <location>
        <begin position="63"/>
        <end position="90"/>
    </location>
</feature>
<feature type="region of interest" description="Disordered" evidence="1">
    <location>
        <begin position="1"/>
        <end position="42"/>
    </location>
</feature>
<accession>A0A939HN20</accession>
<dbReference type="RefSeq" id="WP_207845115.1">
    <property type="nucleotide sequence ID" value="NZ_JAFVMH010000002.1"/>
</dbReference>
<protein>
    <submittedName>
        <fullName evidence="2">Uncharacterized protein</fullName>
    </submittedName>
</protein>
<comment type="caution">
    <text evidence="2">The sequence shown here is derived from an EMBL/GenBank/DDBJ whole genome shotgun (WGS) entry which is preliminary data.</text>
</comment>
<dbReference type="AlphaFoldDB" id="A0A939HN20"/>
<evidence type="ECO:0000313" key="2">
    <source>
        <dbReference type="EMBL" id="MBO1324412.1"/>
    </source>
</evidence>
<gene>
    <name evidence="2" type="ORF">J2D77_04470</name>
</gene>
<keyword evidence="3" id="KW-1185">Reference proteome</keyword>
<dbReference type="EMBL" id="JAFVMH010000002">
    <property type="protein sequence ID" value="MBO1324412.1"/>
    <property type="molecule type" value="Genomic_DNA"/>
</dbReference>
<sequence>MSSSLSGVGSSSAASLFGTSSTSSSSSSSGSGSSSSSSSTTTSEIFNADGSITIVVKDSSGNIVSETKTGGSSQSGDTASEDLTGIDTLA</sequence>